<keyword evidence="2" id="KW-0964">Secreted</keyword>
<dbReference type="RefSeq" id="WP_109904752.1">
    <property type="nucleotide sequence ID" value="NZ_QGLE01000004.1"/>
</dbReference>
<feature type="compositionally biased region" description="Gly residues" evidence="3">
    <location>
        <begin position="935"/>
        <end position="947"/>
    </location>
</feature>
<dbReference type="Gene3D" id="2.150.10.10">
    <property type="entry name" value="Serralysin-like metalloprotease, C-terminal"/>
    <property type="match status" value="9"/>
</dbReference>
<dbReference type="Pfam" id="PF00353">
    <property type="entry name" value="HemolysinCabind"/>
    <property type="match status" value="15"/>
</dbReference>
<dbReference type="AlphaFoldDB" id="A0A317EDF8"/>
<protein>
    <recommendedName>
        <fullName evidence="6">Calcium-binding protein</fullName>
    </recommendedName>
</protein>
<dbReference type="InterPro" id="IPR018511">
    <property type="entry name" value="Hemolysin-typ_Ca-bd_CS"/>
</dbReference>
<comment type="subcellular location">
    <subcellularLocation>
        <location evidence="1">Secreted</location>
    </subcellularLocation>
</comment>
<dbReference type="EMBL" id="QGLE01000004">
    <property type="protein sequence ID" value="PWR24180.1"/>
    <property type="molecule type" value="Genomic_DNA"/>
</dbReference>
<evidence type="ECO:0000256" key="2">
    <source>
        <dbReference type="ARBA" id="ARBA00022525"/>
    </source>
</evidence>
<reference evidence="4 5" key="1">
    <citation type="submission" date="2018-05" db="EMBL/GenBank/DDBJ databases">
        <title>Zavarzinia sp. HR-AS.</title>
        <authorList>
            <person name="Lee Y."/>
            <person name="Jeon C.O."/>
        </authorList>
    </citation>
    <scope>NUCLEOTIDE SEQUENCE [LARGE SCALE GENOMIC DNA]</scope>
    <source>
        <strain evidence="4 5">HR-AS</strain>
    </source>
</reference>
<evidence type="ECO:0000256" key="1">
    <source>
        <dbReference type="ARBA" id="ARBA00004613"/>
    </source>
</evidence>
<dbReference type="Proteomes" id="UP000245461">
    <property type="component" value="Unassembled WGS sequence"/>
</dbReference>
<dbReference type="PROSITE" id="PS00330">
    <property type="entry name" value="HEMOLYSIN_CALCIUM"/>
    <property type="match status" value="11"/>
</dbReference>
<dbReference type="PANTHER" id="PTHR38340:SF1">
    <property type="entry name" value="S-LAYER PROTEIN"/>
    <property type="match status" value="1"/>
</dbReference>
<dbReference type="OrthoDB" id="7272448at2"/>
<feature type="region of interest" description="Disordered" evidence="3">
    <location>
        <begin position="935"/>
        <end position="966"/>
    </location>
</feature>
<dbReference type="InterPro" id="IPR011049">
    <property type="entry name" value="Serralysin-like_metalloprot_C"/>
</dbReference>
<organism evidence="4 5">
    <name type="scientific">Zavarzinia aquatilis</name>
    <dbReference type="NCBI Taxonomy" id="2211142"/>
    <lineage>
        <taxon>Bacteria</taxon>
        <taxon>Pseudomonadati</taxon>
        <taxon>Pseudomonadota</taxon>
        <taxon>Alphaproteobacteria</taxon>
        <taxon>Rhodospirillales</taxon>
        <taxon>Zavarziniaceae</taxon>
        <taxon>Zavarzinia</taxon>
    </lineage>
</organism>
<evidence type="ECO:0000313" key="5">
    <source>
        <dbReference type="Proteomes" id="UP000245461"/>
    </source>
</evidence>
<accession>A0A317EDF8</accession>
<dbReference type="GO" id="GO:0005509">
    <property type="term" value="F:calcium ion binding"/>
    <property type="evidence" value="ECO:0007669"/>
    <property type="project" value="InterPro"/>
</dbReference>
<dbReference type="InterPro" id="IPR050557">
    <property type="entry name" value="RTX_toxin/Mannuronan_C5-epim"/>
</dbReference>
<proteinExistence type="predicted"/>
<keyword evidence="5" id="KW-1185">Reference proteome</keyword>
<evidence type="ECO:0008006" key="6">
    <source>
        <dbReference type="Google" id="ProtNLM"/>
    </source>
</evidence>
<dbReference type="GO" id="GO:0005576">
    <property type="term" value="C:extracellular region"/>
    <property type="evidence" value="ECO:0007669"/>
    <property type="project" value="UniProtKB-SubCell"/>
</dbReference>
<name>A0A317EDF8_9PROT</name>
<gene>
    <name evidence="4" type="ORF">DKG74_08665</name>
</gene>
<feature type="region of interest" description="Disordered" evidence="3">
    <location>
        <begin position="214"/>
        <end position="251"/>
    </location>
</feature>
<dbReference type="InterPro" id="IPR001343">
    <property type="entry name" value="Hemolysn_Ca-bd"/>
</dbReference>
<sequence>MADIRGTTSAETLDGADGVTSGADDIYGRGGNDIVFGFGGDDFIADGAWSGGPARVAFNFAAHGFSTWSSGGNDEFHGGSGDDEIFGDGGDDRLFGDGDDDILHGGLGNDTLDGGSGNDILFDDAGSETILGGSGTDIVRYDIAGTGDEEPSDSEPLFPVGVKGVFVDMEAGRSGFAFTNSANNRIADVSYSSVEIFEMDASRAQADEFRGDNTAQTVRGFGGDDILEGRGGADTLDGGDGNDTASYESAPTGVSVSIRTADINIIIGNSDELGDRLISIENLTGSAFGDFLGGGDGANILKGLGGNDVLDGRGGADRLDGGTGTDTADYQISTAGVTISTDGSAGTGGFAEGDRLTSVENVIGSRFRDIIKGESKAVANVFEGRDGNDDLFGLAGDDTLAGGLGINLIDGGTGTDTVSYRDIAGPVSVSLQDFGSGGNASASGLSDTIFGIENVDGTEAGDFVLADDNVNRLRGFGGADDLRGNGGDDDIQGGDGDDILMGGTGGDRLNGGVGTDTATYRLSQKPVHVDLTLGQGFTGEAAGDILTSIENLIGSSHDDRLIGDKGINELSGLGGDDTLIGGGSKDKLSGGDGFDTASYETAAFAITLNLATPAANSGDAAGDTFFSIERWVGSAFADVMSGDDAGNRFDGGASGDTLIGQSGDDVLHGDGGDDRLDGGLWNDQLFGDAGDDTLIGAGGADALDGGDGTDTASYAGAASRIALDMNDAGFGRGDAAGDTFVSVEIIEGTAFDDEIRGAVDQAMTLRGGRGADTLVGGNLADTLQGGGENDVLIGGIGGDTLDGGDGFDTASYENSIRSVVLDLRTAPEFTSGDATGDSFVSIEAFRGSQFIDIFIGGDQDLSFEGLGSSDNFIAGAGRENFDGGQGADRASYFLATAGITLDLADGSLNTGFATGDTYRSIESFVGSDFADTLRGGGDGDTLSGGGDADLMDGRGGDDTLQGDGGDDVLAGGAGADTLNGGDGVDTASYADSAGVTVSLDGARAGTGDAEGDTFSGIENILGSATGRNVLRGDDGRNELIGGDDIDKLEGQGGQDTLRGGRGDDRLFGGGENDTLFGGRGNDTLSGGSGRDFLRGEEGDDTLTGGTQLDRFLFTARDFGHDTITDWEDGIDLLRVTGTVADDLSDFAIAGDGTTVVTLTLLADPTSVIEIRSAAAFTIAASDFEFV</sequence>
<dbReference type="PRINTS" id="PR00313">
    <property type="entry name" value="CABNDNGRPT"/>
</dbReference>
<evidence type="ECO:0000313" key="4">
    <source>
        <dbReference type="EMBL" id="PWR24180.1"/>
    </source>
</evidence>
<dbReference type="SUPFAM" id="SSF51120">
    <property type="entry name" value="beta-Roll"/>
    <property type="match status" value="8"/>
</dbReference>
<dbReference type="PANTHER" id="PTHR38340">
    <property type="entry name" value="S-LAYER PROTEIN"/>
    <property type="match status" value="1"/>
</dbReference>
<evidence type="ECO:0000256" key="3">
    <source>
        <dbReference type="SAM" id="MobiDB-lite"/>
    </source>
</evidence>
<comment type="caution">
    <text evidence="4">The sequence shown here is derived from an EMBL/GenBank/DDBJ whole genome shotgun (WGS) entry which is preliminary data.</text>
</comment>